<organism evidence="2 3">
    <name type="scientific">Xanthoceras sorbifolium</name>
    <dbReference type="NCBI Taxonomy" id="99658"/>
    <lineage>
        <taxon>Eukaryota</taxon>
        <taxon>Viridiplantae</taxon>
        <taxon>Streptophyta</taxon>
        <taxon>Embryophyta</taxon>
        <taxon>Tracheophyta</taxon>
        <taxon>Spermatophyta</taxon>
        <taxon>Magnoliopsida</taxon>
        <taxon>eudicotyledons</taxon>
        <taxon>Gunneridae</taxon>
        <taxon>Pentapetalae</taxon>
        <taxon>rosids</taxon>
        <taxon>malvids</taxon>
        <taxon>Sapindales</taxon>
        <taxon>Sapindaceae</taxon>
        <taxon>Xanthoceroideae</taxon>
        <taxon>Xanthoceras</taxon>
    </lineage>
</organism>
<dbReference type="EMBL" id="JAFEMO010000007">
    <property type="protein sequence ID" value="KAH7567200.1"/>
    <property type="molecule type" value="Genomic_DNA"/>
</dbReference>
<feature type="compositionally biased region" description="Low complexity" evidence="1">
    <location>
        <begin position="134"/>
        <end position="148"/>
    </location>
</feature>
<proteinExistence type="predicted"/>
<protein>
    <submittedName>
        <fullName evidence="2">Uncharacterized protein</fullName>
    </submittedName>
</protein>
<reference evidence="2 3" key="1">
    <citation type="submission" date="2021-02" db="EMBL/GenBank/DDBJ databases">
        <title>Plant Genome Project.</title>
        <authorList>
            <person name="Zhang R.-G."/>
        </authorList>
    </citation>
    <scope>NUCLEOTIDE SEQUENCE [LARGE SCALE GENOMIC DNA]</scope>
    <source>
        <tissue evidence="2">Leaves</tissue>
    </source>
</reference>
<gene>
    <name evidence="2" type="ORF">JRO89_XS07G0030800</name>
</gene>
<name>A0ABQ8HS52_9ROSI</name>
<evidence type="ECO:0000313" key="2">
    <source>
        <dbReference type="EMBL" id="KAH7567200.1"/>
    </source>
</evidence>
<evidence type="ECO:0000313" key="3">
    <source>
        <dbReference type="Proteomes" id="UP000827721"/>
    </source>
</evidence>
<sequence>MDAPVTINGVGINELFHRQPQIVVDENDGDSGVRGSCEGHEVEEDGHITTPLDQQSPQPGCGTNALPTQQHTQEQQAPQHGCGFDAPATVPLQQPLITPPPISEEPLGKGHRIRTPSTRLKGYITNTIQTITPVTVTSSSPPKRSSVTMKPILCNPKEGGACDSGSGT</sequence>
<dbReference type="Proteomes" id="UP000827721">
    <property type="component" value="Unassembled WGS sequence"/>
</dbReference>
<feature type="region of interest" description="Disordered" evidence="1">
    <location>
        <begin position="26"/>
        <end position="117"/>
    </location>
</feature>
<accession>A0ABQ8HS52</accession>
<comment type="caution">
    <text evidence="2">The sequence shown here is derived from an EMBL/GenBank/DDBJ whole genome shotgun (WGS) entry which is preliminary data.</text>
</comment>
<feature type="compositionally biased region" description="Low complexity" evidence="1">
    <location>
        <begin position="67"/>
        <end position="80"/>
    </location>
</feature>
<keyword evidence="3" id="KW-1185">Reference proteome</keyword>
<feature type="region of interest" description="Disordered" evidence="1">
    <location>
        <begin position="134"/>
        <end position="168"/>
    </location>
</feature>
<evidence type="ECO:0000256" key="1">
    <source>
        <dbReference type="SAM" id="MobiDB-lite"/>
    </source>
</evidence>